<keyword evidence="3" id="KW-1185">Reference proteome</keyword>
<reference evidence="2 3" key="1">
    <citation type="submission" date="2019-07" db="EMBL/GenBank/DDBJ databases">
        <title>Genome assembly of two rare yeast pathogens: Diutina rugosa and Trichomonascus ciferrii.</title>
        <authorList>
            <person name="Mixao V."/>
            <person name="Saus E."/>
            <person name="Hansen A."/>
            <person name="Lass-Flor C."/>
            <person name="Gabaldon T."/>
        </authorList>
    </citation>
    <scope>NUCLEOTIDE SEQUENCE [LARGE SCALE GENOMIC DNA]</scope>
    <source>
        <strain evidence="2 3">CBS 613</strain>
    </source>
</reference>
<evidence type="ECO:0000313" key="3">
    <source>
        <dbReference type="Proteomes" id="UP000449547"/>
    </source>
</evidence>
<protein>
    <submittedName>
        <fullName evidence="2">Uncharacterized protein</fullName>
    </submittedName>
</protein>
<dbReference type="EMBL" id="SWFT01000109">
    <property type="protein sequence ID" value="KAA8900544.1"/>
    <property type="molecule type" value="Genomic_DNA"/>
</dbReference>
<evidence type="ECO:0000313" key="2">
    <source>
        <dbReference type="EMBL" id="KAA8900544.1"/>
    </source>
</evidence>
<dbReference type="InterPro" id="IPR019021">
    <property type="entry name" value="Mms22"/>
</dbReference>
<dbReference type="Pfam" id="PF09462">
    <property type="entry name" value="Mus7"/>
    <property type="match status" value="1"/>
</dbReference>
<dbReference type="Proteomes" id="UP000449547">
    <property type="component" value="Unassembled WGS sequence"/>
</dbReference>
<name>A0A642UK12_DIURU</name>
<feature type="compositionally biased region" description="Pro residues" evidence="1">
    <location>
        <begin position="351"/>
        <end position="363"/>
    </location>
</feature>
<feature type="region of interest" description="Disordered" evidence="1">
    <location>
        <begin position="345"/>
        <end position="368"/>
    </location>
</feature>
<evidence type="ECO:0000256" key="1">
    <source>
        <dbReference type="SAM" id="MobiDB-lite"/>
    </source>
</evidence>
<feature type="compositionally biased region" description="Basic residues" evidence="1">
    <location>
        <begin position="400"/>
        <end position="424"/>
    </location>
</feature>
<proteinExistence type="predicted"/>
<gene>
    <name evidence="2" type="ORF">DIURU_003746</name>
</gene>
<dbReference type="GO" id="GO:0006281">
    <property type="term" value="P:DNA repair"/>
    <property type="evidence" value="ECO:0007669"/>
    <property type="project" value="InterPro"/>
</dbReference>
<dbReference type="OMA" id="YINHMLA"/>
<feature type="region of interest" description="Disordered" evidence="1">
    <location>
        <begin position="38"/>
        <end position="74"/>
    </location>
</feature>
<dbReference type="VEuPathDB" id="FungiDB:DIURU_003746"/>
<dbReference type="OrthoDB" id="4018542at2759"/>
<dbReference type="GO" id="GO:0031297">
    <property type="term" value="P:replication fork processing"/>
    <property type="evidence" value="ECO:0007669"/>
    <property type="project" value="InterPro"/>
</dbReference>
<organism evidence="2 3">
    <name type="scientific">Diutina rugosa</name>
    <name type="common">Yeast</name>
    <name type="synonym">Candida rugosa</name>
    <dbReference type="NCBI Taxonomy" id="5481"/>
    <lineage>
        <taxon>Eukaryota</taxon>
        <taxon>Fungi</taxon>
        <taxon>Dikarya</taxon>
        <taxon>Ascomycota</taxon>
        <taxon>Saccharomycotina</taxon>
        <taxon>Pichiomycetes</taxon>
        <taxon>Debaryomycetaceae</taxon>
        <taxon>Diutina</taxon>
    </lineage>
</organism>
<feature type="region of interest" description="Disordered" evidence="1">
    <location>
        <begin position="443"/>
        <end position="507"/>
    </location>
</feature>
<dbReference type="RefSeq" id="XP_034011463.1">
    <property type="nucleotide sequence ID" value="XM_034156542.1"/>
</dbReference>
<sequence length="1386" mass="158340">MEDDYVSDSQSEAGVALGVEAVDRHRLERLIDAIADPELRHTQRTRFRQLLPSPPPDPRPEPDHPSPSPLYEAVPRRRQLRKRAFTAIYPYIADQIRYLRLANINDVNALYQETQDYHAVLRTLDGMYQRHKRRFPHDDKYKPESFQKIVGDYRRKAATATATAAPSQQPESQSQSIPDSVADNVFDFEASEASQDSDVPDDVASDESDTLAETIRVGGRVLSHRSALRGVLPESAKRQAIWKPRAPAKRPRIVTPNRKGVARIKPSHRRHQSDRDQLRNELINDADDEEDEGDALVSITPRAESEADILAREAQRFEQYAYVFDDVDPNEPEPAYNQMDLVDVGRATLTPPSPPSDETPPSPISVYSDDSDILEYDRVVLDVPSRPSPLPKSPAAAATVKRKPQAPRRPQHPKQPRIKPRPRAPARVQARLVLERNGHGLLYHQKPRGFGGPQSIEPSNTTRPLKVAKASTRSAKSLPGTARSLTATTKPSTAARVKSKAQHQSRLPSPYVAPQFTLQIEAEAPNEYIQRHRFRSIIPIPYDTTPSTSEFDVEKMAKGTFFMDINQSLSLQIGSKQFTLSPIQPQSNKVYHQALNTLADQLNSSLDLTGVFVNLTKWQVFSRPQIGGEMLQQLVARCQASQWLPYIMLLALAAEQIPILEQAASQYWQALWHEESVPTTLASEILKATRLWSSSLTSALTSAPSELLEYAVSMVAHAIDVSPIPSDWSVIYVLIRRLNDCEESSLPNRALDLILHVYHSHQWVLEERIVIELYGVVSRRKFANYPDECHDPEIMSVIKSREDFGSSFFERFLMILYIYVGDLPVEDHQTYKNRLNAKLYISSSLQYHESRDQFIIYVNRLNFTLLLHQVLGSSLRTQFDQLVKGVVLHASSVEYTTLQTSVQAVQIYCETTQSTEQIPMGAIAALLARFASEFLRIPHIMRIWRLFLKILLSLRSHSQFPEVLSNALSSSLPLALIKDILPLSRNIPPNQELCEKIELVLNRAMNDNERPEFISLLVELWVRSGRDNLTRIVFGQLPYLGDKRSQQFYSPLILAWVLRFAQPNIKSTFEDACYDRIWQSVISSSAPSPYLGQLLSGLSLPTTLGSNTDMIVRLLDYFRKRNNTSFIRGYLDQVKALWNAQGREPNVKKLYQFCVVELKRRFAQEVKENRQFASIVTETQIDRTELDVIDWLRQPLHQKLQQFYHSVATVVESKKNVEMEIRKYLRLDAEVIMYAMVNYFKSWNQAVPWLLQVILREWLKFLPDVRLTSKLLAFYREMLQWIIRYPQLENDVVNALHQLLIKVSGYVDVGPRDVAWEYIKGKQVDSQECLMVSALQPQIPNTDVTSEPLLSPSLVLNRHRLLNRLEEIENREAKPDVGLLEYEFVF</sequence>
<feature type="compositionally biased region" description="Low complexity" evidence="1">
    <location>
        <begin position="158"/>
        <end position="176"/>
    </location>
</feature>
<feature type="compositionally biased region" description="Polar residues" evidence="1">
    <location>
        <begin position="483"/>
        <end position="492"/>
    </location>
</feature>
<dbReference type="GeneID" id="54782397"/>
<dbReference type="GO" id="GO:0005634">
    <property type="term" value="C:nucleus"/>
    <property type="evidence" value="ECO:0007669"/>
    <property type="project" value="InterPro"/>
</dbReference>
<feature type="region of interest" description="Disordered" evidence="1">
    <location>
        <begin position="157"/>
        <end position="178"/>
    </location>
</feature>
<feature type="region of interest" description="Disordered" evidence="1">
    <location>
        <begin position="383"/>
        <end position="426"/>
    </location>
</feature>
<accession>A0A642UK12</accession>
<comment type="caution">
    <text evidence="2">The sequence shown here is derived from an EMBL/GenBank/DDBJ whole genome shotgun (WGS) entry which is preliminary data.</text>
</comment>